<keyword evidence="1" id="KW-0732">Signal</keyword>
<dbReference type="InterPro" id="IPR005877">
    <property type="entry name" value="YSIRK_signal_dom"/>
</dbReference>
<dbReference type="Proteomes" id="UP001206089">
    <property type="component" value="Unassembled WGS sequence"/>
</dbReference>
<dbReference type="RefSeq" id="WP_257384679.1">
    <property type="nucleotide sequence ID" value="NZ_JANJPK010000031.1"/>
</dbReference>
<feature type="non-terminal residue" evidence="3">
    <location>
        <position position="483"/>
    </location>
</feature>
<dbReference type="NCBIfam" id="TIGR01168">
    <property type="entry name" value="YSIRK_signal"/>
    <property type="match status" value="1"/>
</dbReference>
<evidence type="ECO:0000256" key="1">
    <source>
        <dbReference type="ARBA" id="ARBA00022729"/>
    </source>
</evidence>
<feature type="domain" description="YSIRK Gram-positive signal peptide" evidence="2">
    <location>
        <begin position="11"/>
        <end position="36"/>
    </location>
</feature>
<proteinExistence type="predicted"/>
<evidence type="ECO:0000313" key="4">
    <source>
        <dbReference type="Proteomes" id="UP001206089"/>
    </source>
</evidence>
<accession>A0AAW5LX49</accession>
<name>A0AAW5LX49_STRSU</name>
<protein>
    <submittedName>
        <fullName evidence="3">YSIRK-type signal peptide-containing protein</fullName>
    </submittedName>
</protein>
<dbReference type="AlphaFoldDB" id="A0AAW5LX49"/>
<organism evidence="3 4">
    <name type="scientific">Streptococcus suis</name>
    <dbReference type="NCBI Taxonomy" id="1307"/>
    <lineage>
        <taxon>Bacteria</taxon>
        <taxon>Bacillati</taxon>
        <taxon>Bacillota</taxon>
        <taxon>Bacilli</taxon>
        <taxon>Lactobacillales</taxon>
        <taxon>Streptococcaceae</taxon>
        <taxon>Streptococcus</taxon>
    </lineage>
</organism>
<comment type="caution">
    <text evidence="3">The sequence shown here is derived from an EMBL/GenBank/DDBJ whole genome shotgun (WGS) entry which is preliminary data.</text>
</comment>
<sequence length="483" mass="51587">MFKDQSKKMIKKQEYFSLRKFKRGLASVTVGATLFMAGAALETLVVPQAAVVYAAEETYSVNGNWTFTDNIPTSNTNVNPQMTAWDYTPHTAGQTTVTQQDGSTVTVTATITPTNGNGVGVSYLVPGDDQSYYKATAEMLAGNPDPASIPAMGIYLQPSPSTPGTSLADKLNYSGVVENAELTLTFSEEVTNPIIDLSGVGGSGKAIVDDTTGRVYVAKGSFNSTNFELITPGVKFEQLTGTNLTVTDTTLQVTEKNTYDKAVVGADDLYLGDYRLPNMVPAGTGSIRLVGTFKQVTFKLYHQTTPFSEYPTATYQTSPLFFDNGRIGDGVNGLNKFWSDSVREVSDSTTNADLLRFSVRLSNTKYGSVVVNYVDTEGNVIGTEFKDTTKQEVGTTYDTTPNTGTVASDATTERPAVITKDGKTYKLVAKETTATVGTVNADGSLSENAGSFTFGTDTPTGTVAEGTKSITYVYEEVKGSVIV</sequence>
<dbReference type="Pfam" id="PF04650">
    <property type="entry name" value="YSIRK_signal"/>
    <property type="match status" value="1"/>
</dbReference>
<reference evidence="3" key="1">
    <citation type="submission" date="2022-07" db="EMBL/GenBank/DDBJ databases">
        <authorList>
            <person name="Peng Z."/>
        </authorList>
    </citation>
    <scope>NUCLEOTIDE SEQUENCE</scope>
    <source>
        <strain evidence="3">2022WUSS069</strain>
    </source>
</reference>
<dbReference type="Gene3D" id="3.10.20.320">
    <property type="entry name" value="Putative peptidoglycan bound protein (lpxtg motif)"/>
    <property type="match status" value="1"/>
</dbReference>
<evidence type="ECO:0000313" key="3">
    <source>
        <dbReference type="EMBL" id="MCR1233399.1"/>
    </source>
</evidence>
<evidence type="ECO:0000259" key="2">
    <source>
        <dbReference type="Pfam" id="PF04650"/>
    </source>
</evidence>
<dbReference type="EMBL" id="JANJPK010000031">
    <property type="protein sequence ID" value="MCR1233399.1"/>
    <property type="molecule type" value="Genomic_DNA"/>
</dbReference>
<gene>
    <name evidence="3" type="ORF">NQD44_09850</name>
</gene>